<dbReference type="SUPFAM" id="SSF51905">
    <property type="entry name" value="FAD/NAD(P)-binding domain"/>
    <property type="match status" value="1"/>
</dbReference>
<dbReference type="PANTHER" id="PTHR13847">
    <property type="entry name" value="SARCOSINE DEHYDROGENASE-RELATED"/>
    <property type="match status" value="1"/>
</dbReference>
<dbReference type="STRING" id="86105.NF27_DN00090"/>
<dbReference type="GO" id="GO:0016491">
    <property type="term" value="F:oxidoreductase activity"/>
    <property type="evidence" value="ECO:0007669"/>
    <property type="project" value="UniProtKB-KW"/>
</dbReference>
<feature type="domain" description="FAD dependent oxidoreductase" evidence="2">
    <location>
        <begin position="37"/>
        <end position="379"/>
    </location>
</feature>
<proteinExistence type="predicted"/>
<dbReference type="EMBL" id="JSWE01000090">
    <property type="protein sequence ID" value="KIE05693.1"/>
    <property type="molecule type" value="Genomic_DNA"/>
</dbReference>
<keyword evidence="1" id="KW-0560">Oxidoreductase</keyword>
<dbReference type="PANTHER" id="PTHR13847:SF281">
    <property type="entry name" value="FAD DEPENDENT OXIDOREDUCTASE DOMAIN-CONTAINING PROTEIN"/>
    <property type="match status" value="1"/>
</dbReference>
<evidence type="ECO:0000313" key="4">
    <source>
        <dbReference type="Proteomes" id="UP000031258"/>
    </source>
</evidence>
<dbReference type="GO" id="GO:0005737">
    <property type="term" value="C:cytoplasm"/>
    <property type="evidence" value="ECO:0007669"/>
    <property type="project" value="TreeGrafter"/>
</dbReference>
<reference evidence="3 4" key="1">
    <citation type="submission" date="2014-11" db="EMBL/GenBank/DDBJ databases">
        <title>A Rickettsiales Symbiont of Amoebae With Ancient Features.</title>
        <authorList>
            <person name="Schulz F."/>
            <person name="Martijn J."/>
            <person name="Wascher F."/>
            <person name="Kostanjsek R."/>
            <person name="Ettema T.J."/>
            <person name="Horn M."/>
        </authorList>
    </citation>
    <scope>NUCLEOTIDE SEQUENCE [LARGE SCALE GENOMIC DNA]</scope>
    <source>
        <strain evidence="3 4">UWC36</strain>
    </source>
</reference>
<dbReference type="Proteomes" id="UP000031258">
    <property type="component" value="Unassembled WGS sequence"/>
</dbReference>
<dbReference type="Pfam" id="PF01266">
    <property type="entry name" value="DAO"/>
    <property type="match status" value="1"/>
</dbReference>
<evidence type="ECO:0000256" key="1">
    <source>
        <dbReference type="ARBA" id="ARBA00023002"/>
    </source>
</evidence>
<name>A0A0C1QNR7_9RICK</name>
<organism evidence="3 4">
    <name type="scientific">Candidatus Jidaibacter acanthamoebae</name>
    <dbReference type="NCBI Taxonomy" id="86105"/>
    <lineage>
        <taxon>Bacteria</taxon>
        <taxon>Pseudomonadati</taxon>
        <taxon>Pseudomonadota</taxon>
        <taxon>Alphaproteobacteria</taxon>
        <taxon>Rickettsiales</taxon>
        <taxon>Candidatus Midichloriaceae</taxon>
        <taxon>Candidatus Jidaibacter</taxon>
    </lineage>
</organism>
<evidence type="ECO:0000259" key="2">
    <source>
        <dbReference type="Pfam" id="PF01266"/>
    </source>
</evidence>
<dbReference type="AlphaFoldDB" id="A0A0C1QNR7"/>
<sequence>MFIMIYSMKFINKPYWESYRNLVYKKQDNIEYPSNIDVVIIGGGYTGLNAAIPLLKANLNVLVLEANHIGSGASGLNTGFITCEPINTQDSKLLTIPLKSKNYLIDLIKTHKIHCDLECNGSIKLATKIRHMYMLEKNMLKYNSLFGKYFTLLSSKELEKESSMSNVYGGLLNQLSCSLNPIKYIEGLVNTIKTLNGNIFEYSKVTNIEKQYSSYKVTINNQINIICKEVIVATDGEKITNSTNLVCKKSLTISSYVIGTTPISKDLQYLISIRKRNFFTTSFFTNYFKLTAEGNLLFGGEASFFQEDINTNLIDKLYSKLHYFFPFLKDIKIEYAWKGNINLTLNRIPFIGQDSQNMKYSFGYSGRGVSIASYYGHNLSQFILGKEYDKNIFSSKIPNLNPYHKSSFFLKSGYYYYKIKDFLF</sequence>
<gene>
    <name evidence="3" type="ORF">NF27_DN00090</name>
</gene>
<dbReference type="InterPro" id="IPR006076">
    <property type="entry name" value="FAD-dep_OxRdtase"/>
</dbReference>
<protein>
    <recommendedName>
        <fullName evidence="2">FAD dependent oxidoreductase domain-containing protein</fullName>
    </recommendedName>
</protein>
<dbReference type="InterPro" id="IPR036188">
    <property type="entry name" value="FAD/NAD-bd_sf"/>
</dbReference>
<dbReference type="Gene3D" id="3.30.9.10">
    <property type="entry name" value="D-Amino Acid Oxidase, subunit A, domain 2"/>
    <property type="match status" value="1"/>
</dbReference>
<dbReference type="Gene3D" id="3.50.50.60">
    <property type="entry name" value="FAD/NAD(P)-binding domain"/>
    <property type="match status" value="1"/>
</dbReference>
<accession>A0A0C1QNR7</accession>
<evidence type="ECO:0000313" key="3">
    <source>
        <dbReference type="EMBL" id="KIE05693.1"/>
    </source>
</evidence>
<comment type="caution">
    <text evidence="3">The sequence shown here is derived from an EMBL/GenBank/DDBJ whole genome shotgun (WGS) entry which is preliminary data.</text>
</comment>
<keyword evidence="4" id="KW-1185">Reference proteome</keyword>